<name>A0A840ZFI1_9HYPH</name>
<organism evidence="1 2">
    <name type="scientific">Methylorubrum rhodinum</name>
    <dbReference type="NCBI Taxonomy" id="29428"/>
    <lineage>
        <taxon>Bacteria</taxon>
        <taxon>Pseudomonadati</taxon>
        <taxon>Pseudomonadota</taxon>
        <taxon>Alphaproteobacteria</taxon>
        <taxon>Hyphomicrobiales</taxon>
        <taxon>Methylobacteriaceae</taxon>
        <taxon>Methylorubrum</taxon>
    </lineage>
</organism>
<gene>
    <name evidence="1" type="ORF">HNR00_000634</name>
</gene>
<accession>A0A840ZFI1</accession>
<dbReference type="RefSeq" id="WP_183564755.1">
    <property type="nucleotide sequence ID" value="NZ_JACHOP010000002.1"/>
</dbReference>
<evidence type="ECO:0000313" key="1">
    <source>
        <dbReference type="EMBL" id="MBB5755938.1"/>
    </source>
</evidence>
<keyword evidence="2" id="KW-1185">Reference proteome</keyword>
<reference evidence="1 2" key="1">
    <citation type="submission" date="2020-08" db="EMBL/GenBank/DDBJ databases">
        <title>Genomic Encyclopedia of Type Strains, Phase IV (KMG-IV): sequencing the most valuable type-strain genomes for metagenomic binning, comparative biology and taxonomic classification.</title>
        <authorList>
            <person name="Goeker M."/>
        </authorList>
    </citation>
    <scope>NUCLEOTIDE SEQUENCE [LARGE SCALE GENOMIC DNA]</scope>
    <source>
        <strain evidence="1 2">DSM 2163</strain>
    </source>
</reference>
<sequence>MDFEHLLGLHTGTYHHSLAITEISPPIARSLSANVTTVLLSADTIRKQLKHHRELPISAYRYVRNALVMGEYRQDSPRSAIVLYTHNVEPYQNFRVYLKATQSGDEIYLLSFLIMRDRDLKREQRKPFPVIRPHLETRKGAEAP</sequence>
<dbReference type="AlphaFoldDB" id="A0A840ZFI1"/>
<protein>
    <recommendedName>
        <fullName evidence="3">Phage-Barnase-EndoU-ColicinE5/D-RelE like nuclease 3 domain-containing protein</fullName>
    </recommendedName>
</protein>
<evidence type="ECO:0000313" key="2">
    <source>
        <dbReference type="Proteomes" id="UP000583454"/>
    </source>
</evidence>
<proteinExistence type="predicted"/>
<comment type="caution">
    <text evidence="1">The sequence shown here is derived from an EMBL/GenBank/DDBJ whole genome shotgun (WGS) entry which is preliminary data.</text>
</comment>
<dbReference type="EMBL" id="JACHOP010000002">
    <property type="protein sequence ID" value="MBB5755938.1"/>
    <property type="molecule type" value="Genomic_DNA"/>
</dbReference>
<dbReference type="Proteomes" id="UP000583454">
    <property type="component" value="Unassembled WGS sequence"/>
</dbReference>
<evidence type="ECO:0008006" key="3">
    <source>
        <dbReference type="Google" id="ProtNLM"/>
    </source>
</evidence>